<proteinExistence type="inferred from homology"/>
<dbReference type="GO" id="GO:0042586">
    <property type="term" value="F:peptide deformylase activity"/>
    <property type="evidence" value="ECO:0007669"/>
    <property type="project" value="UniProtKB-UniRule"/>
</dbReference>
<dbReference type="HAMAP" id="MF_00163">
    <property type="entry name" value="Pep_deformylase"/>
    <property type="match status" value="1"/>
</dbReference>
<feature type="active site" evidence="6">
    <location>
        <position position="137"/>
    </location>
</feature>
<keyword evidence="5 6" id="KW-0408">Iron</keyword>
<keyword evidence="2 6" id="KW-0479">Metal-binding</keyword>
<gene>
    <name evidence="6" type="primary">def</name>
    <name evidence="7" type="ORF">D3874_16555</name>
</gene>
<dbReference type="InterPro" id="IPR036821">
    <property type="entry name" value="Peptide_deformylase_sf"/>
</dbReference>
<dbReference type="AlphaFoldDB" id="A0A418WEK3"/>
<accession>A0A418WEK3</accession>
<dbReference type="RefSeq" id="WP_119779062.1">
    <property type="nucleotide sequence ID" value="NZ_QYUK01000011.1"/>
</dbReference>
<dbReference type="NCBIfam" id="TIGR00079">
    <property type="entry name" value="pept_deformyl"/>
    <property type="match status" value="1"/>
</dbReference>
<dbReference type="CDD" id="cd00487">
    <property type="entry name" value="Pep_deformylase"/>
    <property type="match status" value="1"/>
</dbReference>
<organism evidence="7 8">
    <name type="scientific">Oleomonas cavernae</name>
    <dbReference type="NCBI Taxonomy" id="2320859"/>
    <lineage>
        <taxon>Bacteria</taxon>
        <taxon>Pseudomonadati</taxon>
        <taxon>Pseudomonadota</taxon>
        <taxon>Alphaproteobacteria</taxon>
        <taxon>Acetobacterales</taxon>
        <taxon>Acetobacteraceae</taxon>
        <taxon>Oleomonas</taxon>
    </lineage>
</organism>
<comment type="cofactor">
    <cofactor evidence="6">
        <name>Fe(2+)</name>
        <dbReference type="ChEBI" id="CHEBI:29033"/>
    </cofactor>
    <text evidence="6">Binds 1 Fe(2+) ion.</text>
</comment>
<feature type="binding site" evidence="6">
    <location>
        <position position="94"/>
    </location>
    <ligand>
        <name>Fe cation</name>
        <dbReference type="ChEBI" id="CHEBI:24875"/>
    </ligand>
</feature>
<dbReference type="PANTHER" id="PTHR10458">
    <property type="entry name" value="PEPTIDE DEFORMYLASE"/>
    <property type="match status" value="1"/>
</dbReference>
<dbReference type="GO" id="GO:0006412">
    <property type="term" value="P:translation"/>
    <property type="evidence" value="ECO:0007669"/>
    <property type="project" value="UniProtKB-UniRule"/>
</dbReference>
<feature type="binding site" evidence="6">
    <location>
        <position position="136"/>
    </location>
    <ligand>
        <name>Fe cation</name>
        <dbReference type="ChEBI" id="CHEBI:24875"/>
    </ligand>
</feature>
<dbReference type="FunFam" id="3.90.45.10:FF:000005">
    <property type="entry name" value="Peptide deformylase"/>
    <property type="match status" value="1"/>
</dbReference>
<dbReference type="EMBL" id="QYUK01000011">
    <property type="protein sequence ID" value="RJF88426.1"/>
    <property type="molecule type" value="Genomic_DNA"/>
</dbReference>
<evidence type="ECO:0000256" key="2">
    <source>
        <dbReference type="ARBA" id="ARBA00022723"/>
    </source>
</evidence>
<dbReference type="Proteomes" id="UP000284605">
    <property type="component" value="Unassembled WGS sequence"/>
</dbReference>
<dbReference type="InterPro" id="IPR023635">
    <property type="entry name" value="Peptide_deformylase"/>
</dbReference>
<dbReference type="SUPFAM" id="SSF56420">
    <property type="entry name" value="Peptide deformylase"/>
    <property type="match status" value="1"/>
</dbReference>
<keyword evidence="3 6" id="KW-0378">Hydrolase</keyword>
<dbReference type="PANTHER" id="PTHR10458:SF22">
    <property type="entry name" value="PEPTIDE DEFORMYLASE"/>
    <property type="match status" value="1"/>
</dbReference>
<evidence type="ECO:0000313" key="7">
    <source>
        <dbReference type="EMBL" id="RJF88426.1"/>
    </source>
</evidence>
<keyword evidence="8" id="KW-1185">Reference proteome</keyword>
<comment type="similarity">
    <text evidence="1 6">Belongs to the polypeptide deformylase family.</text>
</comment>
<dbReference type="PIRSF" id="PIRSF004749">
    <property type="entry name" value="Pep_def"/>
    <property type="match status" value="1"/>
</dbReference>
<evidence type="ECO:0000256" key="3">
    <source>
        <dbReference type="ARBA" id="ARBA00022801"/>
    </source>
</evidence>
<dbReference type="Gene3D" id="3.90.45.10">
    <property type="entry name" value="Peptide deformylase"/>
    <property type="match status" value="1"/>
</dbReference>
<sequence>MAIRPILVAPDPRLKQKSTKVEVFDDTLARLIADMFETMYEAPGIGLAAIQVGVAKRLLVMDIAREDEPKGPRVFINPEIVWSGEERSVYEEGCLSVPEQYAEIERPAKVRVRFQDAKGEVHEEEMEGLLATCIQHEMDHLEGVLFVDHLSFAKRSMILRKVAKAKKFAKV</sequence>
<evidence type="ECO:0000256" key="6">
    <source>
        <dbReference type="HAMAP-Rule" id="MF_00163"/>
    </source>
</evidence>
<dbReference type="PRINTS" id="PR01576">
    <property type="entry name" value="PDEFORMYLASE"/>
</dbReference>
<dbReference type="Pfam" id="PF01327">
    <property type="entry name" value="Pep_deformylase"/>
    <property type="match status" value="1"/>
</dbReference>
<comment type="catalytic activity">
    <reaction evidence="6">
        <text>N-terminal N-formyl-L-methionyl-[peptide] + H2O = N-terminal L-methionyl-[peptide] + formate</text>
        <dbReference type="Rhea" id="RHEA:24420"/>
        <dbReference type="Rhea" id="RHEA-COMP:10639"/>
        <dbReference type="Rhea" id="RHEA-COMP:10640"/>
        <dbReference type="ChEBI" id="CHEBI:15377"/>
        <dbReference type="ChEBI" id="CHEBI:15740"/>
        <dbReference type="ChEBI" id="CHEBI:49298"/>
        <dbReference type="ChEBI" id="CHEBI:64731"/>
        <dbReference type="EC" id="3.5.1.88"/>
    </reaction>
</comment>
<evidence type="ECO:0000256" key="5">
    <source>
        <dbReference type="ARBA" id="ARBA00023004"/>
    </source>
</evidence>
<evidence type="ECO:0000313" key="8">
    <source>
        <dbReference type="Proteomes" id="UP000284605"/>
    </source>
</evidence>
<name>A0A418WEK3_9PROT</name>
<dbReference type="GO" id="GO:0046872">
    <property type="term" value="F:metal ion binding"/>
    <property type="evidence" value="ECO:0007669"/>
    <property type="project" value="UniProtKB-KW"/>
</dbReference>
<dbReference type="OrthoDB" id="9804313at2"/>
<reference evidence="7 8" key="1">
    <citation type="submission" date="2018-09" db="EMBL/GenBank/DDBJ databases">
        <authorList>
            <person name="Zhu H."/>
        </authorList>
    </citation>
    <scope>NUCLEOTIDE SEQUENCE [LARGE SCALE GENOMIC DNA]</scope>
    <source>
        <strain evidence="7 8">K1W22B-8</strain>
    </source>
</reference>
<comment type="caution">
    <text evidence="7">The sequence shown here is derived from an EMBL/GenBank/DDBJ whole genome shotgun (WGS) entry which is preliminary data.</text>
</comment>
<evidence type="ECO:0000256" key="1">
    <source>
        <dbReference type="ARBA" id="ARBA00010759"/>
    </source>
</evidence>
<evidence type="ECO:0000256" key="4">
    <source>
        <dbReference type="ARBA" id="ARBA00022917"/>
    </source>
</evidence>
<dbReference type="EC" id="3.5.1.88" evidence="6"/>
<dbReference type="NCBIfam" id="NF001159">
    <property type="entry name" value="PRK00150.1-3"/>
    <property type="match status" value="1"/>
</dbReference>
<comment type="function">
    <text evidence="6">Removes the formyl group from the N-terminal Met of newly synthesized proteins. Requires at least a dipeptide for an efficient rate of reaction. N-terminal L-methionine is a prerequisite for activity but the enzyme has broad specificity at other positions.</text>
</comment>
<protein>
    <recommendedName>
        <fullName evidence="6">Peptide deformylase</fullName>
        <shortName evidence="6">PDF</shortName>
        <ecNumber evidence="6">3.5.1.88</ecNumber>
    </recommendedName>
    <alternativeName>
        <fullName evidence="6">Polypeptide deformylase</fullName>
    </alternativeName>
</protein>
<keyword evidence="4 6" id="KW-0648">Protein biosynthesis</keyword>
<feature type="binding site" evidence="6">
    <location>
        <position position="140"/>
    </location>
    <ligand>
        <name>Fe cation</name>
        <dbReference type="ChEBI" id="CHEBI:24875"/>
    </ligand>
</feature>